<dbReference type="InterPro" id="IPR036388">
    <property type="entry name" value="WH-like_DNA-bd_sf"/>
</dbReference>
<dbReference type="InterPro" id="IPR036390">
    <property type="entry name" value="WH_DNA-bd_sf"/>
</dbReference>
<feature type="non-terminal residue" evidence="2">
    <location>
        <position position="1"/>
    </location>
</feature>
<dbReference type="Pfam" id="PF09397">
    <property type="entry name" value="FtsK_gamma"/>
    <property type="match status" value="1"/>
</dbReference>
<organism evidence="2">
    <name type="scientific">marine sediment metagenome</name>
    <dbReference type="NCBI Taxonomy" id="412755"/>
    <lineage>
        <taxon>unclassified sequences</taxon>
        <taxon>metagenomes</taxon>
        <taxon>ecological metagenomes</taxon>
    </lineage>
</organism>
<gene>
    <name evidence="2" type="ORF">S06H3_60645</name>
</gene>
<dbReference type="SUPFAM" id="SSF46785">
    <property type="entry name" value="Winged helix' DNA-binding domain"/>
    <property type="match status" value="1"/>
</dbReference>
<reference evidence="2" key="1">
    <citation type="journal article" date="2014" name="Front. Microbiol.">
        <title>High frequency of phylogenetically diverse reductive dehalogenase-homologous genes in deep subseafloor sedimentary metagenomes.</title>
        <authorList>
            <person name="Kawai M."/>
            <person name="Futagami T."/>
            <person name="Toyoda A."/>
            <person name="Takaki Y."/>
            <person name="Nishi S."/>
            <person name="Hori S."/>
            <person name="Arai W."/>
            <person name="Tsubouchi T."/>
            <person name="Morono Y."/>
            <person name="Uchiyama I."/>
            <person name="Ito T."/>
            <person name="Fujiyama A."/>
            <person name="Inagaki F."/>
            <person name="Takami H."/>
        </authorList>
    </citation>
    <scope>NUCLEOTIDE SEQUENCE</scope>
    <source>
        <strain evidence="2">Expedition CK06-06</strain>
    </source>
</reference>
<accession>X1PWV3</accession>
<evidence type="ECO:0000259" key="1">
    <source>
        <dbReference type="SMART" id="SM00843"/>
    </source>
</evidence>
<comment type="caution">
    <text evidence="2">The sequence shown here is derived from an EMBL/GenBank/DDBJ whole genome shotgun (WGS) entry which is preliminary data.</text>
</comment>
<feature type="domain" description="FtsK gamma" evidence="1">
    <location>
        <begin position="1"/>
        <end position="45"/>
    </location>
</feature>
<dbReference type="SMART" id="SM00843">
    <property type="entry name" value="Ftsk_gamma"/>
    <property type="match status" value="1"/>
</dbReference>
<protein>
    <recommendedName>
        <fullName evidence="1">FtsK gamma domain-containing protein</fullName>
    </recommendedName>
</protein>
<proteinExistence type="predicted"/>
<sequence>AAKQLLEEHKHISTSYLQRKLRIGYPRAARLMEQLEEEGGKREEGEV</sequence>
<name>X1PWV3_9ZZZZ</name>
<dbReference type="AlphaFoldDB" id="X1PWV3"/>
<dbReference type="EMBL" id="BARV01039595">
    <property type="protein sequence ID" value="GAI47006.1"/>
    <property type="molecule type" value="Genomic_DNA"/>
</dbReference>
<evidence type="ECO:0000313" key="2">
    <source>
        <dbReference type="EMBL" id="GAI47006.1"/>
    </source>
</evidence>
<dbReference type="InterPro" id="IPR018541">
    <property type="entry name" value="Ftsk_gamma"/>
</dbReference>
<dbReference type="Gene3D" id="1.10.10.10">
    <property type="entry name" value="Winged helix-like DNA-binding domain superfamily/Winged helix DNA-binding domain"/>
    <property type="match status" value="1"/>
</dbReference>